<evidence type="ECO:0000256" key="3">
    <source>
        <dbReference type="ARBA" id="ARBA00022946"/>
    </source>
</evidence>
<dbReference type="GO" id="GO:0006353">
    <property type="term" value="P:DNA-templated transcription termination"/>
    <property type="evidence" value="ECO:0007669"/>
    <property type="project" value="UniProtKB-KW"/>
</dbReference>
<dbReference type="PANTHER" id="PTHR13068:SF220">
    <property type="entry name" value="F8K4.20 PROTEIN-RELATED"/>
    <property type="match status" value="1"/>
</dbReference>
<keyword evidence="2" id="KW-0805">Transcription regulation</keyword>
<dbReference type="Pfam" id="PF02536">
    <property type="entry name" value="mTERF"/>
    <property type="match status" value="1"/>
</dbReference>
<dbReference type="InterPro" id="IPR038538">
    <property type="entry name" value="MTERF_sf"/>
</dbReference>
<reference evidence="4" key="1">
    <citation type="submission" date="2020-01" db="EMBL/GenBank/DDBJ databases">
        <authorList>
            <person name="Mishra B."/>
        </authorList>
    </citation>
    <scope>NUCLEOTIDE SEQUENCE [LARGE SCALE GENOMIC DNA]</scope>
</reference>
<protein>
    <submittedName>
        <fullName evidence="4">Uncharacterized protein</fullName>
    </submittedName>
</protein>
<dbReference type="OrthoDB" id="637682at2759"/>
<comment type="caution">
    <text evidence="4">The sequence shown here is derived from an EMBL/GenBank/DDBJ whole genome shotgun (WGS) entry which is preliminary data.</text>
</comment>
<dbReference type="GO" id="GO:0003676">
    <property type="term" value="F:nucleic acid binding"/>
    <property type="evidence" value="ECO:0007669"/>
    <property type="project" value="InterPro"/>
</dbReference>
<dbReference type="InterPro" id="IPR003690">
    <property type="entry name" value="MTERF"/>
</dbReference>
<accession>A0A6D2IRS7</accession>
<dbReference type="Gene3D" id="1.25.70.10">
    <property type="entry name" value="Transcription termination factor 3, mitochondrial"/>
    <property type="match status" value="1"/>
</dbReference>
<keyword evidence="2" id="KW-0804">Transcription</keyword>
<dbReference type="AlphaFoldDB" id="A0A6D2IRS7"/>
<organism evidence="4 5">
    <name type="scientific">Microthlaspi erraticum</name>
    <dbReference type="NCBI Taxonomy" id="1685480"/>
    <lineage>
        <taxon>Eukaryota</taxon>
        <taxon>Viridiplantae</taxon>
        <taxon>Streptophyta</taxon>
        <taxon>Embryophyta</taxon>
        <taxon>Tracheophyta</taxon>
        <taxon>Spermatophyta</taxon>
        <taxon>Magnoliopsida</taxon>
        <taxon>eudicotyledons</taxon>
        <taxon>Gunneridae</taxon>
        <taxon>Pentapetalae</taxon>
        <taxon>rosids</taxon>
        <taxon>malvids</taxon>
        <taxon>Brassicales</taxon>
        <taxon>Brassicaceae</taxon>
        <taxon>Coluteocarpeae</taxon>
        <taxon>Microthlaspi</taxon>
    </lineage>
</organism>
<evidence type="ECO:0000313" key="5">
    <source>
        <dbReference type="Proteomes" id="UP000467841"/>
    </source>
</evidence>
<proteinExistence type="inferred from homology"/>
<comment type="similarity">
    <text evidence="1">Belongs to the mTERF family.</text>
</comment>
<keyword evidence="2" id="KW-0806">Transcription termination</keyword>
<dbReference type="EMBL" id="CACVBM020001085">
    <property type="protein sequence ID" value="CAA7029830.1"/>
    <property type="molecule type" value="Genomic_DNA"/>
</dbReference>
<dbReference type="FunFam" id="1.25.70.10:FF:000040">
    <property type="entry name" value="Mitochondrial transcription termination factor family protein"/>
    <property type="match status" value="1"/>
</dbReference>
<dbReference type="SMART" id="SM00733">
    <property type="entry name" value="Mterf"/>
    <property type="match status" value="6"/>
</dbReference>
<evidence type="ECO:0000256" key="1">
    <source>
        <dbReference type="ARBA" id="ARBA00007692"/>
    </source>
</evidence>
<gene>
    <name evidence="4" type="ORF">MERR_LOCUS17065</name>
</gene>
<name>A0A6D2IRS7_9BRAS</name>
<dbReference type="Proteomes" id="UP000467841">
    <property type="component" value="Unassembled WGS sequence"/>
</dbReference>
<keyword evidence="5" id="KW-1185">Reference proteome</keyword>
<keyword evidence="3" id="KW-0809">Transit peptide</keyword>
<sequence>MYSLILHGRKLIELQKCRHLRFAVENQNVFFAFSNSFSSVTKDGRKGKTFTVSYLVESLGLTAKLAESIFRKVSFEGKGNPDSVLSLLRSHGFNGSQISDIITDYPLLLVADAEKSLAPKLKFLQSRGASSSELTEIVSKVPKMLGMKEDKTISVYYDFVREIIKADKSSKFETLCHSSLPQGSAIENKIRNVLVLRELGVPQKLLFSMLISNFRTVCGKAKFEDTINKVVGMGFDPTSLKFVQALNFVYQMSDKTIQEKVNVYKGLGFDVGEVWEMFRKHPACIGVSEKNILSSVETFLGLGFSGDEFVMMVRRFPQCIGLSRELVTKKTEFVVEEMNWPLKALASQPQVLGYSMEKRIVPRCNVIKALMSKGLLGKGNELPSIGTMFPISDEAFLNNYVRKHGDKELVAELMSIFSGDCV</sequence>
<dbReference type="PANTHER" id="PTHR13068">
    <property type="entry name" value="CGI-12 PROTEIN-RELATED"/>
    <property type="match status" value="1"/>
</dbReference>
<dbReference type="GO" id="GO:0005737">
    <property type="term" value="C:cytoplasm"/>
    <property type="evidence" value="ECO:0007669"/>
    <property type="project" value="UniProtKB-ARBA"/>
</dbReference>
<evidence type="ECO:0000313" key="4">
    <source>
        <dbReference type="EMBL" id="CAA7029830.1"/>
    </source>
</evidence>
<evidence type="ECO:0000256" key="2">
    <source>
        <dbReference type="ARBA" id="ARBA00022472"/>
    </source>
</evidence>